<keyword evidence="2" id="KW-1185">Reference proteome</keyword>
<evidence type="ECO:0000313" key="1">
    <source>
        <dbReference type="EMBL" id="CAH1955349.1"/>
    </source>
</evidence>
<gene>
    <name evidence="1" type="ORF">ACAOBT_LOCUS1035</name>
</gene>
<dbReference type="EMBL" id="CAKOFQ010006660">
    <property type="protein sequence ID" value="CAH1955349.1"/>
    <property type="molecule type" value="Genomic_DNA"/>
</dbReference>
<dbReference type="Proteomes" id="UP001152888">
    <property type="component" value="Unassembled WGS sequence"/>
</dbReference>
<organism evidence="1 2">
    <name type="scientific">Acanthoscelides obtectus</name>
    <name type="common">Bean weevil</name>
    <name type="synonym">Bruchus obtectus</name>
    <dbReference type="NCBI Taxonomy" id="200917"/>
    <lineage>
        <taxon>Eukaryota</taxon>
        <taxon>Metazoa</taxon>
        <taxon>Ecdysozoa</taxon>
        <taxon>Arthropoda</taxon>
        <taxon>Hexapoda</taxon>
        <taxon>Insecta</taxon>
        <taxon>Pterygota</taxon>
        <taxon>Neoptera</taxon>
        <taxon>Endopterygota</taxon>
        <taxon>Coleoptera</taxon>
        <taxon>Polyphaga</taxon>
        <taxon>Cucujiformia</taxon>
        <taxon>Chrysomeloidea</taxon>
        <taxon>Chrysomelidae</taxon>
        <taxon>Bruchinae</taxon>
        <taxon>Bruchini</taxon>
        <taxon>Acanthoscelides</taxon>
    </lineage>
</organism>
<protein>
    <submittedName>
        <fullName evidence="1">Uncharacterized protein</fullName>
    </submittedName>
</protein>
<reference evidence="1" key="1">
    <citation type="submission" date="2022-03" db="EMBL/GenBank/DDBJ databases">
        <authorList>
            <person name="Sayadi A."/>
        </authorList>
    </citation>
    <scope>NUCLEOTIDE SEQUENCE</scope>
</reference>
<name>A0A9P0NV65_ACAOB</name>
<sequence>MDNFFFRNIHSPRVGYQGQGLTPDRERKNEKTKALLLHLTCLKSTLCHTKLAALLGYRYHLKFRGVLCTYATLPNCDCKKVVVHEKHDCVTVDVKKVQWDEPSWEGGKEAANISHVTTTHLVFPKPVEFLSTPATSQLRHGSPT</sequence>
<comment type="caution">
    <text evidence="1">The sequence shown here is derived from an EMBL/GenBank/DDBJ whole genome shotgun (WGS) entry which is preliminary data.</text>
</comment>
<evidence type="ECO:0000313" key="2">
    <source>
        <dbReference type="Proteomes" id="UP001152888"/>
    </source>
</evidence>
<proteinExistence type="predicted"/>
<dbReference type="AlphaFoldDB" id="A0A9P0NV65"/>
<accession>A0A9P0NV65</accession>